<dbReference type="InterPro" id="IPR050712">
    <property type="entry name" value="NAD(P)H-dep_reductase"/>
</dbReference>
<sequence>MDKKFELAIIIGSVRQNRFGPVVARWFLQQVEAYGGFHASVIDLAETPLPLVLPPEPPAMATTDARPAEMASVSKTLAAADAFVIVTPEYNRSFPASLKSLIDWHYSEWRAKPIGFVSYSGGSSGGLRAVEQLRLIFAELHAVTVRDSVSFARYWKEFDEEGRLMDPDDAKETASAMLVQLGWWGDALREARTHWAYPSP</sequence>
<name>A0ABZ2M6S7_9BACT</name>
<evidence type="ECO:0000313" key="2">
    <source>
        <dbReference type="EMBL" id="WXB18207.1"/>
    </source>
</evidence>
<dbReference type="InterPro" id="IPR005025">
    <property type="entry name" value="FMN_Rdtase-like_dom"/>
</dbReference>
<accession>A0ABZ2M6S7</accession>
<protein>
    <submittedName>
        <fullName evidence="2">NAD(P)H-dependent oxidoreductase</fullName>
    </submittedName>
</protein>
<dbReference type="RefSeq" id="WP_394827849.1">
    <property type="nucleotide sequence ID" value="NZ_CP089984.1"/>
</dbReference>
<dbReference type="SUPFAM" id="SSF52218">
    <property type="entry name" value="Flavoproteins"/>
    <property type="match status" value="1"/>
</dbReference>
<evidence type="ECO:0000313" key="3">
    <source>
        <dbReference type="Proteomes" id="UP001370348"/>
    </source>
</evidence>
<gene>
    <name evidence="2" type="ORF">LZC94_13205</name>
</gene>
<dbReference type="Pfam" id="PF03358">
    <property type="entry name" value="FMN_red"/>
    <property type="match status" value="1"/>
</dbReference>
<proteinExistence type="predicted"/>
<dbReference type="InterPro" id="IPR029039">
    <property type="entry name" value="Flavoprotein-like_sf"/>
</dbReference>
<organism evidence="2 3">
    <name type="scientific">Pendulispora albinea</name>
    <dbReference type="NCBI Taxonomy" id="2741071"/>
    <lineage>
        <taxon>Bacteria</taxon>
        <taxon>Pseudomonadati</taxon>
        <taxon>Myxococcota</taxon>
        <taxon>Myxococcia</taxon>
        <taxon>Myxococcales</taxon>
        <taxon>Sorangiineae</taxon>
        <taxon>Pendulisporaceae</taxon>
        <taxon>Pendulispora</taxon>
    </lineage>
</organism>
<dbReference type="Gene3D" id="3.40.50.360">
    <property type="match status" value="1"/>
</dbReference>
<dbReference type="PANTHER" id="PTHR30543">
    <property type="entry name" value="CHROMATE REDUCTASE"/>
    <property type="match status" value="1"/>
</dbReference>
<keyword evidence="3" id="KW-1185">Reference proteome</keyword>
<dbReference type="Proteomes" id="UP001370348">
    <property type="component" value="Chromosome"/>
</dbReference>
<feature type="domain" description="NADPH-dependent FMN reductase-like" evidence="1">
    <location>
        <begin position="7"/>
        <end position="155"/>
    </location>
</feature>
<reference evidence="2 3" key="1">
    <citation type="submission" date="2021-12" db="EMBL/GenBank/DDBJ databases">
        <title>Discovery of the Pendulisporaceae a myxobacterial family with distinct sporulation behavior and unique specialized metabolism.</title>
        <authorList>
            <person name="Garcia R."/>
            <person name="Popoff A."/>
            <person name="Bader C.D."/>
            <person name="Loehr J."/>
            <person name="Walesch S."/>
            <person name="Walt C."/>
            <person name="Boldt J."/>
            <person name="Bunk B."/>
            <person name="Haeckl F.J.F.P.J."/>
            <person name="Gunesch A.P."/>
            <person name="Birkelbach J."/>
            <person name="Nuebel U."/>
            <person name="Pietschmann T."/>
            <person name="Bach T."/>
            <person name="Mueller R."/>
        </authorList>
    </citation>
    <scope>NUCLEOTIDE SEQUENCE [LARGE SCALE GENOMIC DNA]</scope>
    <source>
        <strain evidence="2 3">MSr11954</strain>
    </source>
</reference>
<dbReference type="EMBL" id="CP089984">
    <property type="protein sequence ID" value="WXB18207.1"/>
    <property type="molecule type" value="Genomic_DNA"/>
</dbReference>
<dbReference type="PANTHER" id="PTHR30543:SF21">
    <property type="entry name" value="NAD(P)H-DEPENDENT FMN REDUCTASE LOT6"/>
    <property type="match status" value="1"/>
</dbReference>
<evidence type="ECO:0000259" key="1">
    <source>
        <dbReference type="Pfam" id="PF03358"/>
    </source>
</evidence>